<dbReference type="VEuPathDB" id="FungiDB:M747DRAFT_319749"/>
<feature type="region of interest" description="Disordered" evidence="1">
    <location>
        <begin position="1"/>
        <end position="56"/>
    </location>
</feature>
<reference evidence="2 3" key="1">
    <citation type="submission" date="2018-07" db="EMBL/GenBank/DDBJ databases">
        <title>Section-level genome sequencing of Aspergillus section Nigri to investigate inter- and intra-species variation.</title>
        <authorList>
            <consortium name="DOE Joint Genome Institute"/>
            <person name="Vesth T.C."/>
            <person name="Nybo J.L."/>
            <person name="Theobald S."/>
            <person name="Frisvad J.C."/>
            <person name="Larsen T.O."/>
            <person name="Nielsen K.F."/>
            <person name="Hoof J.B."/>
            <person name="Brandl J."/>
            <person name="Salamov A."/>
            <person name="Riley R."/>
            <person name="Gladden J.M."/>
            <person name="Phatale P."/>
            <person name="Nielsen M.T."/>
            <person name="Lyhne E.K."/>
            <person name="Kogle M.E."/>
            <person name="Strasser K."/>
            <person name="McDonnell E."/>
            <person name="Barry K."/>
            <person name="Clum A."/>
            <person name="Chen C."/>
            <person name="Nolan M."/>
            <person name="Sandor L."/>
            <person name="Kuo A."/>
            <person name="Lipzen A."/>
            <person name="Hainaut M."/>
            <person name="Drula E."/>
            <person name="Tsang A."/>
            <person name="Magnuson J.K."/>
            <person name="Henrissat B."/>
            <person name="Wiebenga A."/>
            <person name="Simmons B.A."/>
            <person name="Makela M.R."/>
            <person name="De vries R.P."/>
            <person name="Grigoriev I.V."/>
            <person name="Mortensen U.H."/>
            <person name="Baker S.E."/>
            <person name="Andersen M.R."/>
        </authorList>
    </citation>
    <scope>NUCLEOTIDE SEQUENCE [LARGE SCALE GENOMIC DNA]</scope>
    <source>
        <strain evidence="2 3">ATCC 13496</strain>
    </source>
</reference>
<sequence>MEARNDGRRRQKLKKGTRGSSRREEEEEEEEEEEKGKEERDGERRAGRHDDGGLRRWSLSYGQQSRIEPQFQFTALHQNGQYSTLASPTNWANSKAGESWTLRALDPDGPPATWQPLAVQARIGKIRSSGVARRAPKANHPPSQAPQTLGSQSETGEILTTIIIGLDTSKKLFQSSCHYFQRSAGLSFAPKNTCWGLSSSV</sequence>
<dbReference type="Proteomes" id="UP000253845">
    <property type="component" value="Unassembled WGS sequence"/>
</dbReference>
<feature type="compositionally biased region" description="Basic and acidic residues" evidence="1">
    <location>
        <begin position="34"/>
        <end position="54"/>
    </location>
</feature>
<feature type="region of interest" description="Disordered" evidence="1">
    <location>
        <begin position="130"/>
        <end position="153"/>
    </location>
</feature>
<gene>
    <name evidence="2" type="ORF">M747DRAFT_319749</name>
</gene>
<protein>
    <submittedName>
        <fullName evidence="2">Uncharacterized protein</fullName>
    </submittedName>
</protein>
<dbReference type="AlphaFoldDB" id="A0A370BFF1"/>
<evidence type="ECO:0000313" key="2">
    <source>
        <dbReference type="EMBL" id="RDH14157.1"/>
    </source>
</evidence>
<name>A0A370BFF1_ASPNG</name>
<evidence type="ECO:0000313" key="3">
    <source>
        <dbReference type="Proteomes" id="UP000253845"/>
    </source>
</evidence>
<evidence type="ECO:0000256" key="1">
    <source>
        <dbReference type="SAM" id="MobiDB-lite"/>
    </source>
</evidence>
<dbReference type="EMBL" id="KZ851978">
    <property type="protein sequence ID" value="RDH14157.1"/>
    <property type="molecule type" value="Genomic_DNA"/>
</dbReference>
<feature type="compositionally biased region" description="Polar residues" evidence="1">
    <location>
        <begin position="141"/>
        <end position="153"/>
    </location>
</feature>
<organism evidence="2 3">
    <name type="scientific">Aspergillus niger ATCC 13496</name>
    <dbReference type="NCBI Taxonomy" id="1353008"/>
    <lineage>
        <taxon>Eukaryota</taxon>
        <taxon>Fungi</taxon>
        <taxon>Dikarya</taxon>
        <taxon>Ascomycota</taxon>
        <taxon>Pezizomycotina</taxon>
        <taxon>Eurotiomycetes</taxon>
        <taxon>Eurotiomycetidae</taxon>
        <taxon>Eurotiales</taxon>
        <taxon>Aspergillaceae</taxon>
        <taxon>Aspergillus</taxon>
        <taxon>Aspergillus subgen. Circumdati</taxon>
    </lineage>
</organism>
<proteinExistence type="predicted"/>
<accession>A0A370BFF1</accession>